<dbReference type="Pfam" id="PF00150">
    <property type="entry name" value="Cellulase"/>
    <property type="match status" value="1"/>
</dbReference>
<keyword evidence="2 7" id="KW-0378">Hydrolase</keyword>
<dbReference type="Pfam" id="PF18564">
    <property type="entry name" value="Glyco_hydro_5_C"/>
    <property type="match status" value="1"/>
</dbReference>
<dbReference type="FunFam" id="3.20.20.80:FF:000174">
    <property type="entry name" value="YIR007W-like protein"/>
    <property type="match status" value="1"/>
</dbReference>
<dbReference type="STRING" id="857340.A0A086T8L8"/>
<feature type="domain" description="Glycoside hydrolase family 5 C-terminal" evidence="6">
    <location>
        <begin position="632"/>
        <end position="721"/>
    </location>
</feature>
<proteinExistence type="inferred from homology"/>
<keyword evidence="3" id="KW-0326">Glycosidase</keyword>
<protein>
    <submittedName>
        <fullName evidence="7">Putative glycosyl hydrolase-like protein</fullName>
    </submittedName>
</protein>
<dbReference type="AlphaFoldDB" id="A0A086T8L8"/>
<gene>
    <name evidence="7" type="ORF">ACRE_034680</name>
</gene>
<evidence type="ECO:0000256" key="4">
    <source>
        <dbReference type="SAM" id="MobiDB-lite"/>
    </source>
</evidence>
<reference evidence="8" key="1">
    <citation type="journal article" date="2014" name="Genome Announc.">
        <title>Genome sequence and annotation of Acremonium chrysogenum, producer of the beta-lactam antibiotic cephalosporin C.</title>
        <authorList>
            <person name="Terfehr D."/>
            <person name="Dahlmann T.A."/>
            <person name="Specht T."/>
            <person name="Zadra I."/>
            <person name="Kuernsteiner H."/>
            <person name="Kueck U."/>
        </authorList>
    </citation>
    <scope>NUCLEOTIDE SEQUENCE [LARGE SCALE GENOMIC DNA]</scope>
    <source>
        <strain evidence="8">ATCC 11550 / CBS 779.69 / DSM 880 / IAM 14645 / JCM 23072 / IMI 49137</strain>
    </source>
</reference>
<dbReference type="HOGENOM" id="CLU_009024_0_1_1"/>
<comment type="similarity">
    <text evidence="1">Belongs to the glycosyl hydrolase 5 (cellulase A) family.</text>
</comment>
<dbReference type="InterPro" id="IPR017853">
    <property type="entry name" value="GH"/>
</dbReference>
<keyword evidence="8" id="KW-1185">Reference proteome</keyword>
<feature type="domain" description="Glycoside hydrolase family 5" evidence="5">
    <location>
        <begin position="65"/>
        <end position="129"/>
    </location>
</feature>
<dbReference type="GO" id="GO:0005829">
    <property type="term" value="C:cytosol"/>
    <property type="evidence" value="ECO:0007669"/>
    <property type="project" value="EnsemblFungi"/>
</dbReference>
<evidence type="ECO:0000256" key="2">
    <source>
        <dbReference type="ARBA" id="ARBA00022801"/>
    </source>
</evidence>
<dbReference type="InterPro" id="IPR018087">
    <property type="entry name" value="Glyco_hydro_5_CS"/>
</dbReference>
<dbReference type="PANTHER" id="PTHR31308">
    <property type="match status" value="1"/>
</dbReference>
<evidence type="ECO:0000313" key="8">
    <source>
        <dbReference type="Proteomes" id="UP000029964"/>
    </source>
</evidence>
<dbReference type="Gene3D" id="2.60.40.1180">
    <property type="entry name" value="Golgi alpha-mannosidase II"/>
    <property type="match status" value="1"/>
</dbReference>
<dbReference type="EMBL" id="JPKY01000028">
    <property type="protein sequence ID" value="KFH45700.1"/>
    <property type="molecule type" value="Genomic_DNA"/>
</dbReference>
<organism evidence="7 8">
    <name type="scientific">Hapsidospora chrysogenum (strain ATCC 11550 / CBS 779.69 / DSM 880 / IAM 14645 / JCM 23072 / IMI 49137)</name>
    <name type="common">Acremonium chrysogenum</name>
    <dbReference type="NCBI Taxonomy" id="857340"/>
    <lineage>
        <taxon>Eukaryota</taxon>
        <taxon>Fungi</taxon>
        <taxon>Dikarya</taxon>
        <taxon>Ascomycota</taxon>
        <taxon>Pezizomycotina</taxon>
        <taxon>Sordariomycetes</taxon>
        <taxon>Hypocreomycetidae</taxon>
        <taxon>Hypocreales</taxon>
        <taxon>Bionectriaceae</taxon>
        <taxon>Hapsidospora</taxon>
    </lineage>
</organism>
<dbReference type="GO" id="GO:1904462">
    <property type="term" value="P:ergosteryl 3-beta-D-glucoside catabolic process"/>
    <property type="evidence" value="ECO:0007669"/>
    <property type="project" value="EnsemblFungi"/>
</dbReference>
<evidence type="ECO:0000313" key="7">
    <source>
        <dbReference type="EMBL" id="KFH45700.1"/>
    </source>
</evidence>
<sequence length="755" mass="85169">MASFRLSIEDGQFRDTHGREVVLRGINLAGDAKLPSEPNQPSHIGDDFFDGDNVSFHRRPFTKDDAHTHFARIKRYGFNTIRYVFTWEAIEAAGPGKYDEEFIQHTIEILRIAKGYGFFVFMDPHQDVWSRFTGGSGAPMWTLYACGLNPQSFAATEAAIVHNTYPDPAEFPKMIWSTNYWRLAAATIFTFFFAGKDFAPKCIIDGVNIQDYLQGHFVNACAHLARRIHEAGDLENEVVIGWESMNEPNRGLTGYVDMTVIPKEHPLKKGTCPTIWQTILTGSGRACEVDTWEMGGLGPYKTGTKLIDPNGEIAWLPAGYDDSRYGWKRDRGWKMGECIWAQHGVWDPSTDTLLKKDYFSKNPHTGKAIDYPEFTNTYFMDFWRRFKESCRSIHKDCMMLMQFPTLEIPPKIKGTPDDDPNMVFTPHYYDGITLMTKHWNSTWNVDVVGVLRGKYWHPAFAIKIGETAIRNCLRDQLKFLQEEGRERTGNHPCILTEFGIPYDMDDKKAYKTGDYSSQSAALDANYFAVEGARLEGHCLWLYSTNNDHQWGDQWNGEDLSIFSLDDSVPTLSAIPEHISADQTSSPKPEDGTVTPGNLQRTLTSPSISSEPSGKDPELTNAPGYRAAEAFVRPTPTFVAGDVDEYGFDLRQCTFTLKLTAPRAATEGAPTVVFLPEFHFPKDISDVSVSAGKWEISTDDDEGTPLQKLKWWHPEGKQDLTVVGLVRKHNVPQGSAEEAGYLEQCLTGYGWNCNVM</sequence>
<feature type="compositionally biased region" description="Polar residues" evidence="4">
    <location>
        <begin position="594"/>
        <end position="611"/>
    </location>
</feature>
<dbReference type="PANTHER" id="PTHR31308:SF5">
    <property type="entry name" value="ERGOSTERYL-BETA-GLUCOSIDASE"/>
    <property type="match status" value="1"/>
</dbReference>
<comment type="caution">
    <text evidence="7">The sequence shown here is derived from an EMBL/GenBank/DDBJ whole genome shotgun (WGS) entry which is preliminary data.</text>
</comment>
<dbReference type="FunFam" id="3.20.20.80:FF:000131">
    <property type="entry name" value="Glycoside hydrolase superfamily"/>
    <property type="match status" value="1"/>
</dbReference>
<dbReference type="SUPFAM" id="SSF51445">
    <property type="entry name" value="(Trans)glycosidases"/>
    <property type="match status" value="1"/>
</dbReference>
<feature type="region of interest" description="Disordered" evidence="4">
    <location>
        <begin position="578"/>
        <end position="620"/>
    </location>
</feature>
<dbReference type="Proteomes" id="UP000029964">
    <property type="component" value="Unassembled WGS sequence"/>
</dbReference>
<name>A0A086T8L8_HAPC1</name>
<dbReference type="GO" id="GO:0050295">
    <property type="term" value="F:steryl-beta-glucosidase activity"/>
    <property type="evidence" value="ECO:0007669"/>
    <property type="project" value="EnsemblFungi"/>
</dbReference>
<evidence type="ECO:0000256" key="3">
    <source>
        <dbReference type="ARBA" id="ARBA00023295"/>
    </source>
</evidence>
<evidence type="ECO:0000256" key="1">
    <source>
        <dbReference type="ARBA" id="ARBA00005641"/>
    </source>
</evidence>
<accession>A0A086T8L8</accession>
<dbReference type="GO" id="GO:0000272">
    <property type="term" value="P:polysaccharide catabolic process"/>
    <property type="evidence" value="ECO:0007669"/>
    <property type="project" value="InterPro"/>
</dbReference>
<evidence type="ECO:0000259" key="6">
    <source>
        <dbReference type="Pfam" id="PF18564"/>
    </source>
</evidence>
<dbReference type="InterPro" id="IPR052066">
    <property type="entry name" value="Glycosphingolipid_Hydrolases"/>
</dbReference>
<dbReference type="InterPro" id="IPR041036">
    <property type="entry name" value="GH5_C"/>
</dbReference>
<dbReference type="OrthoDB" id="9971853at2759"/>
<dbReference type="PROSITE" id="PS00659">
    <property type="entry name" value="GLYCOSYL_HYDROL_F5"/>
    <property type="match status" value="1"/>
</dbReference>
<dbReference type="InterPro" id="IPR013780">
    <property type="entry name" value="Glyco_hydro_b"/>
</dbReference>
<evidence type="ECO:0000259" key="5">
    <source>
        <dbReference type="Pfam" id="PF00150"/>
    </source>
</evidence>
<dbReference type="Gene3D" id="3.20.20.80">
    <property type="entry name" value="Glycosidases"/>
    <property type="match status" value="2"/>
</dbReference>
<dbReference type="InterPro" id="IPR001547">
    <property type="entry name" value="Glyco_hydro_5"/>
</dbReference>